<keyword evidence="1 4" id="KW-0328">Glycosyltransferase</keyword>
<dbReference type="AlphaFoldDB" id="A0A1Q5PST8"/>
<dbReference type="GO" id="GO:0016757">
    <property type="term" value="F:glycosyltransferase activity"/>
    <property type="evidence" value="ECO:0007669"/>
    <property type="project" value="UniProtKB-KW"/>
</dbReference>
<dbReference type="OrthoDB" id="307631at2"/>
<reference evidence="5" key="1">
    <citation type="submission" date="2016-11" db="EMBL/GenBank/DDBJ databases">
        <title>Actinomyces gypaetusis sp. nov. isolated from Gypaetus barbatus in Qinghai Tibet Plateau China.</title>
        <authorList>
            <person name="Meng X."/>
        </authorList>
    </citation>
    <scope>NUCLEOTIDE SEQUENCE [LARGE SCALE GENOMIC DNA]</scope>
    <source>
        <strain evidence="5">DSM 15383</strain>
    </source>
</reference>
<evidence type="ECO:0000313" key="5">
    <source>
        <dbReference type="Proteomes" id="UP000186465"/>
    </source>
</evidence>
<dbReference type="InterPro" id="IPR000836">
    <property type="entry name" value="PRTase_dom"/>
</dbReference>
<evidence type="ECO:0000259" key="3">
    <source>
        <dbReference type="Pfam" id="PF00156"/>
    </source>
</evidence>
<evidence type="ECO:0000256" key="2">
    <source>
        <dbReference type="ARBA" id="ARBA00022679"/>
    </source>
</evidence>
<evidence type="ECO:0000256" key="1">
    <source>
        <dbReference type="ARBA" id="ARBA00022676"/>
    </source>
</evidence>
<gene>
    <name evidence="4" type="ORF">BM477_01345</name>
</gene>
<dbReference type="InterPro" id="IPR029057">
    <property type="entry name" value="PRTase-like"/>
</dbReference>
<dbReference type="SUPFAM" id="SSF53271">
    <property type="entry name" value="PRTase-like"/>
    <property type="match status" value="1"/>
</dbReference>
<name>A0A1Q5PST8_9ACTO</name>
<keyword evidence="2 4" id="KW-0808">Transferase</keyword>
<dbReference type="Proteomes" id="UP000186465">
    <property type="component" value="Unassembled WGS sequence"/>
</dbReference>
<evidence type="ECO:0000313" key="4">
    <source>
        <dbReference type="EMBL" id="OKL50626.1"/>
    </source>
</evidence>
<keyword evidence="5" id="KW-1185">Reference proteome</keyword>
<dbReference type="STRING" id="156892.BM477_01345"/>
<organism evidence="4 5">
    <name type="scientific">Boudabousia marimammalium</name>
    <dbReference type="NCBI Taxonomy" id="156892"/>
    <lineage>
        <taxon>Bacteria</taxon>
        <taxon>Bacillati</taxon>
        <taxon>Actinomycetota</taxon>
        <taxon>Actinomycetes</taxon>
        <taxon>Actinomycetales</taxon>
        <taxon>Actinomycetaceae</taxon>
        <taxon>Boudabousia</taxon>
    </lineage>
</organism>
<feature type="domain" description="Phosphoribosyltransferase" evidence="3">
    <location>
        <begin position="19"/>
        <end position="171"/>
    </location>
</feature>
<dbReference type="Gene3D" id="3.40.50.2020">
    <property type="match status" value="1"/>
</dbReference>
<protein>
    <submittedName>
        <fullName evidence="4">Phosphoribosyltransferase</fullName>
    </submittedName>
</protein>
<dbReference type="PANTHER" id="PTHR43363:SF1">
    <property type="entry name" value="HYPOXANTHINE-GUANINE PHOSPHORIBOSYLTRANSFERASE"/>
    <property type="match status" value="1"/>
</dbReference>
<accession>A0A1Q5PST8</accession>
<comment type="caution">
    <text evidence="4">The sequence shown here is derived from an EMBL/GenBank/DDBJ whole genome shotgun (WGS) entry which is preliminary data.</text>
</comment>
<sequence>MVFDDGATSTQNDPRENLSWQGFGDAMRELARQVRDSGWMPDLIVAVARGGLLPAGAVSYALGVKAMGTMNVEFYTDVAETLPEPVLLPPLMDVSALDGKRVLVVDDVADSGKTLKMVMQLIRERGLSLDGETSVQVDARSMVIYEKSRSIIKPDYVWKDTDLWINFPWSVLPPVTTENTSN</sequence>
<dbReference type="PANTHER" id="PTHR43363">
    <property type="entry name" value="HYPOXANTHINE PHOSPHORIBOSYLTRANSFERASE"/>
    <property type="match status" value="1"/>
</dbReference>
<dbReference type="Pfam" id="PF00156">
    <property type="entry name" value="Pribosyltran"/>
    <property type="match status" value="1"/>
</dbReference>
<dbReference type="EMBL" id="MPDM01000001">
    <property type="protein sequence ID" value="OKL50626.1"/>
    <property type="molecule type" value="Genomic_DNA"/>
</dbReference>
<proteinExistence type="predicted"/>
<dbReference type="CDD" id="cd06223">
    <property type="entry name" value="PRTases_typeI"/>
    <property type="match status" value="1"/>
</dbReference>
<dbReference type="RefSeq" id="WP_075360863.1">
    <property type="nucleotide sequence ID" value="NZ_MPDM01000001.1"/>
</dbReference>